<dbReference type="EMBL" id="KN837175">
    <property type="protein sequence ID" value="KIJ36794.1"/>
    <property type="molecule type" value="Genomic_DNA"/>
</dbReference>
<evidence type="ECO:0000313" key="3">
    <source>
        <dbReference type="Proteomes" id="UP000054279"/>
    </source>
</evidence>
<dbReference type="OrthoDB" id="3883941at2759"/>
<keyword evidence="3" id="KW-1185">Reference proteome</keyword>
<gene>
    <name evidence="2" type="ORF">M422DRAFT_260894</name>
</gene>
<organism evidence="2 3">
    <name type="scientific">Sphaerobolus stellatus (strain SS14)</name>
    <dbReference type="NCBI Taxonomy" id="990650"/>
    <lineage>
        <taxon>Eukaryota</taxon>
        <taxon>Fungi</taxon>
        <taxon>Dikarya</taxon>
        <taxon>Basidiomycota</taxon>
        <taxon>Agaricomycotina</taxon>
        <taxon>Agaricomycetes</taxon>
        <taxon>Phallomycetidae</taxon>
        <taxon>Geastrales</taxon>
        <taxon>Sphaerobolaceae</taxon>
        <taxon>Sphaerobolus</taxon>
    </lineage>
</organism>
<keyword evidence="1" id="KW-0175">Coiled coil</keyword>
<evidence type="ECO:0000313" key="2">
    <source>
        <dbReference type="EMBL" id="KIJ36794.1"/>
    </source>
</evidence>
<accession>A0A0C9UPW3</accession>
<dbReference type="AlphaFoldDB" id="A0A0C9UPW3"/>
<evidence type="ECO:0000256" key="1">
    <source>
        <dbReference type="SAM" id="Coils"/>
    </source>
</evidence>
<protein>
    <submittedName>
        <fullName evidence="2">Uncharacterized protein</fullName>
    </submittedName>
</protein>
<proteinExistence type="predicted"/>
<sequence>MLQFPIRNNAHIADQVPKLQELQSIAEKRGPEAKKLLDETYTDIKKVLDQKVEAAKKLGEEAKEDANKKTQKQS</sequence>
<reference evidence="2 3" key="1">
    <citation type="submission" date="2014-06" db="EMBL/GenBank/DDBJ databases">
        <title>Evolutionary Origins and Diversification of the Mycorrhizal Mutualists.</title>
        <authorList>
            <consortium name="DOE Joint Genome Institute"/>
            <consortium name="Mycorrhizal Genomics Consortium"/>
            <person name="Kohler A."/>
            <person name="Kuo A."/>
            <person name="Nagy L.G."/>
            <person name="Floudas D."/>
            <person name="Copeland A."/>
            <person name="Barry K.W."/>
            <person name="Cichocki N."/>
            <person name="Veneault-Fourrey C."/>
            <person name="LaButti K."/>
            <person name="Lindquist E.A."/>
            <person name="Lipzen A."/>
            <person name="Lundell T."/>
            <person name="Morin E."/>
            <person name="Murat C."/>
            <person name="Riley R."/>
            <person name="Ohm R."/>
            <person name="Sun H."/>
            <person name="Tunlid A."/>
            <person name="Henrissat B."/>
            <person name="Grigoriev I.V."/>
            <person name="Hibbett D.S."/>
            <person name="Martin F."/>
        </authorList>
    </citation>
    <scope>NUCLEOTIDE SEQUENCE [LARGE SCALE GENOMIC DNA]</scope>
    <source>
        <strain evidence="2 3">SS14</strain>
    </source>
</reference>
<dbReference type="HOGENOM" id="CLU_2689393_0_0_1"/>
<dbReference type="Proteomes" id="UP000054279">
    <property type="component" value="Unassembled WGS sequence"/>
</dbReference>
<name>A0A0C9UPW3_SPHS4</name>
<feature type="coiled-coil region" evidence="1">
    <location>
        <begin position="45"/>
        <end position="72"/>
    </location>
</feature>